<organism evidence="1 2">
    <name type="scientific">Microlunatus kandeliicorticis</name>
    <dbReference type="NCBI Taxonomy" id="1759536"/>
    <lineage>
        <taxon>Bacteria</taxon>
        <taxon>Bacillati</taxon>
        <taxon>Actinomycetota</taxon>
        <taxon>Actinomycetes</taxon>
        <taxon>Propionibacteriales</taxon>
        <taxon>Propionibacteriaceae</taxon>
        <taxon>Microlunatus</taxon>
    </lineage>
</organism>
<dbReference type="InterPro" id="IPR036689">
    <property type="entry name" value="ESAT-6-like_sf"/>
</dbReference>
<name>A0A7W3IR18_9ACTN</name>
<sequence>MARYVMGDETLSTLTKQTANSSQDLGAQVRKLARAADPIQDDFQGAGKVAFMEFKGHTDEIANGLNAALASVLQGVGGMDGAFARGVQQQADETRSLMGSANFDAARFGGAGGAA</sequence>
<gene>
    <name evidence="1" type="ORF">FHX74_001248</name>
</gene>
<dbReference type="Proteomes" id="UP000523079">
    <property type="component" value="Unassembled WGS sequence"/>
</dbReference>
<evidence type="ECO:0000313" key="1">
    <source>
        <dbReference type="EMBL" id="MBA8793643.1"/>
    </source>
</evidence>
<dbReference type="EMBL" id="JACGWT010000002">
    <property type="protein sequence ID" value="MBA8793643.1"/>
    <property type="molecule type" value="Genomic_DNA"/>
</dbReference>
<dbReference type="Gene3D" id="1.10.287.1060">
    <property type="entry name" value="ESAT-6-like"/>
    <property type="match status" value="1"/>
</dbReference>
<dbReference type="SUPFAM" id="SSF140453">
    <property type="entry name" value="EsxAB dimer-like"/>
    <property type="match status" value="1"/>
</dbReference>
<proteinExistence type="predicted"/>
<dbReference type="AlphaFoldDB" id="A0A7W3IR18"/>
<evidence type="ECO:0000313" key="2">
    <source>
        <dbReference type="Proteomes" id="UP000523079"/>
    </source>
</evidence>
<dbReference type="RefSeq" id="WP_220483569.1">
    <property type="nucleotide sequence ID" value="NZ_JACGWT010000002.1"/>
</dbReference>
<keyword evidence="2" id="KW-1185">Reference proteome</keyword>
<accession>A0A7W3IR18</accession>
<protein>
    <submittedName>
        <fullName evidence="1">Uncharacterized protein YukE</fullName>
    </submittedName>
</protein>
<comment type="caution">
    <text evidence="1">The sequence shown here is derived from an EMBL/GenBank/DDBJ whole genome shotgun (WGS) entry which is preliminary data.</text>
</comment>
<reference evidence="1 2" key="1">
    <citation type="submission" date="2020-07" db="EMBL/GenBank/DDBJ databases">
        <title>Sequencing the genomes of 1000 actinobacteria strains.</title>
        <authorList>
            <person name="Klenk H.-P."/>
        </authorList>
    </citation>
    <scope>NUCLEOTIDE SEQUENCE [LARGE SCALE GENOMIC DNA]</scope>
    <source>
        <strain evidence="1 2">DSM 100723</strain>
    </source>
</reference>